<dbReference type="AlphaFoldDB" id="A0A1H6SBG9"/>
<proteinExistence type="predicted"/>
<reference evidence="3" key="1">
    <citation type="submission" date="2016-10" db="EMBL/GenBank/DDBJ databases">
        <authorList>
            <person name="Varghese N."/>
            <person name="Submissions S."/>
        </authorList>
    </citation>
    <scope>NUCLEOTIDE SEQUENCE [LARGE SCALE GENOMIC DNA]</scope>
    <source>
        <strain evidence="3">DSM 17934</strain>
    </source>
</reference>
<dbReference type="OrthoDB" id="9786161at2"/>
<organism evidence="2 3">
    <name type="scientific">Flavobacterium terrigena</name>
    <dbReference type="NCBI Taxonomy" id="402734"/>
    <lineage>
        <taxon>Bacteria</taxon>
        <taxon>Pseudomonadati</taxon>
        <taxon>Bacteroidota</taxon>
        <taxon>Flavobacteriia</taxon>
        <taxon>Flavobacteriales</taxon>
        <taxon>Flavobacteriaceae</taxon>
        <taxon>Flavobacterium</taxon>
    </lineage>
</organism>
<dbReference type="Proteomes" id="UP000199702">
    <property type="component" value="Unassembled WGS sequence"/>
</dbReference>
<dbReference type="PANTHER" id="PTHR30373:SF8">
    <property type="entry name" value="BLL7265 PROTEIN"/>
    <property type="match status" value="1"/>
</dbReference>
<evidence type="ECO:0000313" key="3">
    <source>
        <dbReference type="Proteomes" id="UP000199702"/>
    </source>
</evidence>
<name>A0A1H6SBG9_9FLAO</name>
<evidence type="ECO:0000259" key="1">
    <source>
        <dbReference type="Pfam" id="PF04536"/>
    </source>
</evidence>
<dbReference type="Pfam" id="PF04536">
    <property type="entry name" value="TPM_phosphatase"/>
    <property type="match status" value="1"/>
</dbReference>
<feature type="domain" description="TPM" evidence="1">
    <location>
        <begin position="4"/>
        <end position="120"/>
    </location>
</feature>
<dbReference type="PANTHER" id="PTHR30373">
    <property type="entry name" value="UPF0603 PROTEIN YGCG"/>
    <property type="match status" value="1"/>
</dbReference>
<evidence type="ECO:0000313" key="2">
    <source>
        <dbReference type="EMBL" id="SEI62097.1"/>
    </source>
</evidence>
<dbReference type="InterPro" id="IPR007621">
    <property type="entry name" value="TPM_dom"/>
</dbReference>
<dbReference type="RefSeq" id="WP_091309570.1">
    <property type="nucleotide sequence ID" value="NZ_CBCSJU010000005.1"/>
</dbReference>
<gene>
    <name evidence="2" type="ORF">SAMN05660918_1176</name>
</gene>
<sequence length="146" mass="16797">MSKTEEFLSKAEEKEIVEAIVVAEKNTSGEIRVHIEENNTKPPVERAQEVFHLLKMDETELKNGVLFYICMLSKSFAVIGDKGINDLVDSNFWNSTKDHVIEKFKEGKYKEGLVRGIIEAGEQLKKYFPYNHEDDTNELSNEISRN</sequence>
<keyword evidence="3" id="KW-1185">Reference proteome</keyword>
<protein>
    <submittedName>
        <fullName evidence="2">TLP18.3, Psb32 and MOLO-1 founding protein of phosphatase</fullName>
    </submittedName>
</protein>
<dbReference type="STRING" id="402734.SAMN05660918_1176"/>
<dbReference type="Gene3D" id="3.10.310.50">
    <property type="match status" value="1"/>
</dbReference>
<dbReference type="EMBL" id="FNYA01000002">
    <property type="protein sequence ID" value="SEI62097.1"/>
    <property type="molecule type" value="Genomic_DNA"/>
</dbReference>
<accession>A0A1H6SBG9</accession>